<evidence type="ECO:0000256" key="5">
    <source>
        <dbReference type="ARBA" id="ARBA00022989"/>
    </source>
</evidence>
<dbReference type="Pfam" id="PF03006">
    <property type="entry name" value="HlyIII"/>
    <property type="match status" value="1"/>
</dbReference>
<evidence type="ECO:0000256" key="3">
    <source>
        <dbReference type="ARBA" id="ARBA00022475"/>
    </source>
</evidence>
<dbReference type="GO" id="GO:0046872">
    <property type="term" value="F:metal ion binding"/>
    <property type="evidence" value="ECO:0007669"/>
    <property type="project" value="UniProtKB-KW"/>
</dbReference>
<gene>
    <name evidence="9" type="ORF">BN85309770</name>
</gene>
<feature type="transmembrane region" description="Helical" evidence="8">
    <location>
        <begin position="83"/>
        <end position="101"/>
    </location>
</feature>
<dbReference type="Proteomes" id="UP000032737">
    <property type="component" value="Chromosome"/>
</dbReference>
<accession>U4KRS1</accession>
<organism evidence="9 10">
    <name type="scientific">Acholeplasma brassicae</name>
    <dbReference type="NCBI Taxonomy" id="61635"/>
    <lineage>
        <taxon>Bacteria</taxon>
        <taxon>Bacillati</taxon>
        <taxon>Mycoplasmatota</taxon>
        <taxon>Mollicutes</taxon>
        <taxon>Acholeplasmatales</taxon>
        <taxon>Acholeplasmataceae</taxon>
        <taxon>Acholeplasma</taxon>
    </lineage>
</organism>
<protein>
    <submittedName>
        <fullName evidence="9">Putative membrane protein, hemolysin-III related</fullName>
    </submittedName>
</protein>
<keyword evidence="10" id="KW-1185">Reference proteome</keyword>
<evidence type="ECO:0000256" key="2">
    <source>
        <dbReference type="ARBA" id="ARBA00008488"/>
    </source>
</evidence>
<feature type="transmembrane region" description="Helical" evidence="8">
    <location>
        <begin position="160"/>
        <end position="179"/>
    </location>
</feature>
<feature type="transmembrane region" description="Helical" evidence="8">
    <location>
        <begin position="44"/>
        <end position="63"/>
    </location>
</feature>
<keyword evidence="7" id="KW-0862">Zinc</keyword>
<feature type="binding site" evidence="7">
    <location>
        <position position="187"/>
    </location>
    <ligand>
        <name>Zn(2+)</name>
        <dbReference type="ChEBI" id="CHEBI:29105"/>
    </ligand>
</feature>
<evidence type="ECO:0000256" key="7">
    <source>
        <dbReference type="PIRSR" id="PIRSR604254-1"/>
    </source>
</evidence>
<feature type="transmembrane region" description="Helical" evidence="8">
    <location>
        <begin position="188"/>
        <end position="209"/>
    </location>
</feature>
<dbReference type="AlphaFoldDB" id="U4KRS1"/>
<dbReference type="RefSeq" id="WP_030004860.1">
    <property type="nucleotide sequence ID" value="NC_022549.1"/>
</dbReference>
<feature type="binding site" evidence="7">
    <location>
        <position position="65"/>
    </location>
    <ligand>
        <name>Zn(2+)</name>
        <dbReference type="ChEBI" id="CHEBI:29105"/>
    </ligand>
</feature>
<comment type="similarity">
    <text evidence="2">Belongs to the UPF0073 (Hly-III) family.</text>
</comment>
<dbReference type="InterPro" id="IPR005744">
    <property type="entry name" value="Hy-lIII"/>
</dbReference>
<evidence type="ECO:0000256" key="1">
    <source>
        <dbReference type="ARBA" id="ARBA00004651"/>
    </source>
</evidence>
<keyword evidence="7" id="KW-0479">Metal-binding</keyword>
<feature type="transmembrane region" description="Helical" evidence="8">
    <location>
        <begin position="107"/>
        <end position="126"/>
    </location>
</feature>
<evidence type="ECO:0000256" key="8">
    <source>
        <dbReference type="SAM" id="Phobius"/>
    </source>
</evidence>
<dbReference type="GO" id="GO:0140911">
    <property type="term" value="F:pore-forming activity"/>
    <property type="evidence" value="ECO:0007669"/>
    <property type="project" value="InterPro"/>
</dbReference>
<sequence length="210" mass="23773">MNKQSKVQSLGEEIANAISHGIGALLGIAALVLMLIKSNDGYDIFGSLVFGISMILLYTMSCLYHAFKKDTLVKRIFKRFDHISIYVLIGGTFAPLFIIAIDKPLGWIYLVLQWAIISVGIMFKAVKINRFQVMHVILFLGLGWSGLTLAPTLIETYPNVFYLILSGGIFYSVGVFFYATRFFKYSHFVWHIFVLLGTVSHFFAIYLYIL</sequence>
<dbReference type="InterPro" id="IPR004254">
    <property type="entry name" value="AdipoR/HlyIII-related"/>
</dbReference>
<comment type="subcellular location">
    <subcellularLocation>
        <location evidence="1">Cell membrane</location>
        <topology evidence="1">Multi-pass membrane protein</topology>
    </subcellularLocation>
</comment>
<dbReference type="STRING" id="61635.BN85309770"/>
<name>U4KRS1_9MOLU</name>
<evidence type="ECO:0000313" key="10">
    <source>
        <dbReference type="Proteomes" id="UP000032737"/>
    </source>
</evidence>
<dbReference type="EMBL" id="FO681348">
    <property type="protein sequence ID" value="CCV65998.1"/>
    <property type="molecule type" value="Genomic_DNA"/>
</dbReference>
<dbReference type="KEGG" id="abra:BN85309770"/>
<proteinExistence type="inferred from homology"/>
<dbReference type="PANTHER" id="PTHR20855:SF3">
    <property type="entry name" value="LD03007P"/>
    <property type="match status" value="1"/>
</dbReference>
<dbReference type="OrthoDB" id="9813689at2"/>
<evidence type="ECO:0000256" key="4">
    <source>
        <dbReference type="ARBA" id="ARBA00022692"/>
    </source>
</evidence>
<dbReference type="PANTHER" id="PTHR20855">
    <property type="entry name" value="ADIPOR/PROGESTIN RECEPTOR-RELATED"/>
    <property type="match status" value="1"/>
</dbReference>
<reference evidence="9 10" key="1">
    <citation type="journal article" date="2013" name="J. Mol. Microbiol. Biotechnol.">
        <title>Analysis of the Complete Genomes of Acholeplasma brassicae , A. palmae and A. laidlawii and Their Comparison to the Obligate Parasites from ' Candidatus Phytoplasma'.</title>
        <authorList>
            <person name="Kube M."/>
            <person name="Siewert C."/>
            <person name="Migdoll A.M."/>
            <person name="Duduk B."/>
            <person name="Holz S."/>
            <person name="Rabus R."/>
            <person name="Seemuller E."/>
            <person name="Mitrovic J."/>
            <person name="Muller I."/>
            <person name="Buttner C."/>
            <person name="Reinhardt R."/>
        </authorList>
    </citation>
    <scope>NUCLEOTIDE SEQUENCE [LARGE SCALE GENOMIC DNA]</scope>
    <source>
        <strain evidence="10">0502</strain>
    </source>
</reference>
<feature type="binding site" evidence="7">
    <location>
        <position position="191"/>
    </location>
    <ligand>
        <name>Zn(2+)</name>
        <dbReference type="ChEBI" id="CHEBI:29105"/>
    </ligand>
</feature>
<dbReference type="HOGENOM" id="CLU_051078_1_0_14"/>
<evidence type="ECO:0000256" key="6">
    <source>
        <dbReference type="ARBA" id="ARBA00023136"/>
    </source>
</evidence>
<dbReference type="GO" id="GO:0005886">
    <property type="term" value="C:plasma membrane"/>
    <property type="evidence" value="ECO:0007669"/>
    <property type="project" value="UniProtKB-SubCell"/>
</dbReference>
<keyword evidence="5 8" id="KW-1133">Transmembrane helix</keyword>
<keyword evidence="3" id="KW-1003">Cell membrane</keyword>
<evidence type="ECO:0000313" key="9">
    <source>
        <dbReference type="EMBL" id="CCV65998.1"/>
    </source>
</evidence>
<feature type="transmembrane region" description="Helical" evidence="8">
    <location>
        <begin position="21"/>
        <end position="38"/>
    </location>
</feature>
<dbReference type="NCBIfam" id="TIGR01065">
    <property type="entry name" value="hlyIII"/>
    <property type="match status" value="1"/>
</dbReference>
<feature type="transmembrane region" description="Helical" evidence="8">
    <location>
        <begin position="133"/>
        <end position="154"/>
    </location>
</feature>
<keyword evidence="4 8" id="KW-0812">Transmembrane</keyword>
<keyword evidence="6 8" id="KW-0472">Membrane</keyword>